<dbReference type="AlphaFoldDB" id="A0A5D0CKK7"/>
<dbReference type="Proteomes" id="UP000325218">
    <property type="component" value="Unassembled WGS sequence"/>
</dbReference>
<dbReference type="CDD" id="cd03112">
    <property type="entry name" value="CobW-like"/>
    <property type="match status" value="1"/>
</dbReference>
<keyword evidence="10" id="KW-1185">Reference proteome</keyword>
<evidence type="ECO:0000313" key="10">
    <source>
        <dbReference type="Proteomes" id="UP000325218"/>
    </source>
</evidence>
<feature type="region of interest" description="Disordered" evidence="6">
    <location>
        <begin position="213"/>
        <end position="242"/>
    </location>
</feature>
<keyword evidence="3" id="KW-0143">Chaperone</keyword>
<comment type="caution">
    <text evidence="9">The sequence shown here is derived from an EMBL/GenBank/DDBJ whole genome shotgun (WGS) entry which is preliminary data.</text>
</comment>
<keyword evidence="1" id="KW-0547">Nucleotide-binding</keyword>
<dbReference type="InterPro" id="IPR051316">
    <property type="entry name" value="Zinc-reg_GTPase_activator"/>
</dbReference>
<evidence type="ECO:0000259" key="7">
    <source>
        <dbReference type="Pfam" id="PF02492"/>
    </source>
</evidence>
<comment type="similarity">
    <text evidence="4">Belongs to the SIMIBI class G3E GTPase family. ZNG1 subfamily.</text>
</comment>
<evidence type="ECO:0000256" key="4">
    <source>
        <dbReference type="ARBA" id="ARBA00034320"/>
    </source>
</evidence>
<gene>
    <name evidence="9" type="ORF">FRY98_25255</name>
</gene>
<reference evidence="9 10" key="1">
    <citation type="submission" date="2019-08" db="EMBL/GenBank/DDBJ databases">
        <title>Genome sequencing of Paenibacillus faecis DSM 23593(T).</title>
        <authorList>
            <person name="Kook J.-K."/>
            <person name="Park S.-N."/>
            <person name="Lim Y.K."/>
        </authorList>
    </citation>
    <scope>NUCLEOTIDE SEQUENCE [LARGE SCALE GENOMIC DNA]</scope>
    <source>
        <strain evidence="9 10">DSM 23593</strain>
    </source>
</reference>
<dbReference type="Gene3D" id="3.30.1220.10">
    <property type="entry name" value="CobW-like, C-terminal domain"/>
    <property type="match status" value="1"/>
</dbReference>
<dbReference type="InterPro" id="IPR011629">
    <property type="entry name" value="CobW-like_C"/>
</dbReference>
<dbReference type="GO" id="GO:0000166">
    <property type="term" value="F:nucleotide binding"/>
    <property type="evidence" value="ECO:0007669"/>
    <property type="project" value="UniProtKB-KW"/>
</dbReference>
<dbReference type="Gene3D" id="3.40.50.300">
    <property type="entry name" value="P-loop containing nucleotide triphosphate hydrolases"/>
    <property type="match status" value="1"/>
</dbReference>
<dbReference type="SUPFAM" id="SSF90002">
    <property type="entry name" value="Hypothetical protein YjiA, C-terminal domain"/>
    <property type="match status" value="1"/>
</dbReference>
<protein>
    <submittedName>
        <fullName evidence="9">GTP-binding protein</fullName>
    </submittedName>
</protein>
<evidence type="ECO:0000313" key="9">
    <source>
        <dbReference type="EMBL" id="TYA09925.1"/>
    </source>
</evidence>
<dbReference type="GO" id="GO:0016787">
    <property type="term" value="F:hydrolase activity"/>
    <property type="evidence" value="ECO:0007669"/>
    <property type="project" value="UniProtKB-KW"/>
</dbReference>
<dbReference type="Pfam" id="PF07683">
    <property type="entry name" value="CobW_C"/>
    <property type="match status" value="1"/>
</dbReference>
<proteinExistence type="inferred from homology"/>
<evidence type="ECO:0000256" key="3">
    <source>
        <dbReference type="ARBA" id="ARBA00023186"/>
    </source>
</evidence>
<evidence type="ECO:0000256" key="1">
    <source>
        <dbReference type="ARBA" id="ARBA00022741"/>
    </source>
</evidence>
<dbReference type="SUPFAM" id="SSF52540">
    <property type="entry name" value="P-loop containing nucleoside triphosphate hydrolases"/>
    <property type="match status" value="1"/>
</dbReference>
<feature type="compositionally biased region" description="Basic and acidic residues" evidence="6">
    <location>
        <begin position="221"/>
        <end position="234"/>
    </location>
</feature>
<sequence length="331" mass="36925">MKTPVLIISGFLGSGKTTLLLQLLSDIRQRGLKPAILMNELGRQDVDGLILTQALDGLPLEKLLDGCICCSKKSEISGALQHLLALRPAPDLLVIELTGVANPEEVVDAMADPSLRDSVILDKIITVLDAEHALDYNSIFSTDKELVHTLRRQIDVADAVIINKTDLVDSSHLAKVTKLVEKHNPFAPRLPAVNAKVDFDLLLHGLQPLRQTGNLAPTSRRFPEHASHRHEHEHGHRHKSHSRIQSIFIPIPEQASFSEKKLEKFLKHREGRVLRAKGYLSLDGSPHASLIQFAGKRMRKETSPYDGPHYLVVIGYELDEARLLEEWRSVC</sequence>
<accession>A0A5D0CKK7</accession>
<evidence type="ECO:0000256" key="5">
    <source>
        <dbReference type="ARBA" id="ARBA00049117"/>
    </source>
</evidence>
<evidence type="ECO:0000256" key="2">
    <source>
        <dbReference type="ARBA" id="ARBA00022801"/>
    </source>
</evidence>
<dbReference type="InterPro" id="IPR003495">
    <property type="entry name" value="CobW/HypB/UreG_nucleotide-bd"/>
</dbReference>
<dbReference type="EMBL" id="VSDO01000006">
    <property type="protein sequence ID" value="TYA09925.1"/>
    <property type="molecule type" value="Genomic_DNA"/>
</dbReference>
<dbReference type="PANTHER" id="PTHR13748">
    <property type="entry name" value="COBW-RELATED"/>
    <property type="match status" value="1"/>
</dbReference>
<dbReference type="InterPro" id="IPR036627">
    <property type="entry name" value="CobW-likC_sf"/>
</dbReference>
<evidence type="ECO:0000256" key="6">
    <source>
        <dbReference type="SAM" id="MobiDB-lite"/>
    </source>
</evidence>
<dbReference type="RefSeq" id="WP_148457440.1">
    <property type="nucleotide sequence ID" value="NZ_VSDO01000006.1"/>
</dbReference>
<feature type="domain" description="CobW C-terminal" evidence="8">
    <location>
        <begin position="254"/>
        <end position="329"/>
    </location>
</feature>
<dbReference type="OrthoDB" id="9808822at2"/>
<dbReference type="InterPro" id="IPR027417">
    <property type="entry name" value="P-loop_NTPase"/>
</dbReference>
<name>A0A5D0CKK7_9BACL</name>
<keyword evidence="2" id="KW-0378">Hydrolase</keyword>
<organism evidence="9 10">
    <name type="scientific">Paenibacillus faecis</name>
    <dbReference type="NCBI Taxonomy" id="862114"/>
    <lineage>
        <taxon>Bacteria</taxon>
        <taxon>Bacillati</taxon>
        <taxon>Bacillota</taxon>
        <taxon>Bacilli</taxon>
        <taxon>Bacillales</taxon>
        <taxon>Paenibacillaceae</taxon>
        <taxon>Paenibacillus</taxon>
    </lineage>
</organism>
<dbReference type="GO" id="GO:0005737">
    <property type="term" value="C:cytoplasm"/>
    <property type="evidence" value="ECO:0007669"/>
    <property type="project" value="TreeGrafter"/>
</dbReference>
<comment type="catalytic activity">
    <reaction evidence="5">
        <text>GTP + H2O = GDP + phosphate + H(+)</text>
        <dbReference type="Rhea" id="RHEA:19669"/>
        <dbReference type="ChEBI" id="CHEBI:15377"/>
        <dbReference type="ChEBI" id="CHEBI:15378"/>
        <dbReference type="ChEBI" id="CHEBI:37565"/>
        <dbReference type="ChEBI" id="CHEBI:43474"/>
        <dbReference type="ChEBI" id="CHEBI:58189"/>
    </reaction>
    <physiologicalReaction direction="left-to-right" evidence="5">
        <dbReference type="Rhea" id="RHEA:19670"/>
    </physiologicalReaction>
</comment>
<feature type="domain" description="CobW/HypB/UreG nucleotide-binding" evidence="7">
    <location>
        <begin position="4"/>
        <end position="188"/>
    </location>
</feature>
<dbReference type="Pfam" id="PF02492">
    <property type="entry name" value="cobW"/>
    <property type="match status" value="1"/>
</dbReference>
<evidence type="ECO:0000259" key="8">
    <source>
        <dbReference type="Pfam" id="PF07683"/>
    </source>
</evidence>
<dbReference type="PANTHER" id="PTHR13748:SF62">
    <property type="entry name" value="COBW DOMAIN-CONTAINING PROTEIN"/>
    <property type="match status" value="1"/>
</dbReference>